<evidence type="ECO:0000256" key="4">
    <source>
        <dbReference type="ARBA" id="ARBA00023014"/>
    </source>
</evidence>
<dbReference type="PANTHER" id="PTHR43105">
    <property type="entry name" value="RESPIRATORY NITRATE REDUCTASE"/>
    <property type="match status" value="1"/>
</dbReference>
<proteinExistence type="predicted"/>
<keyword evidence="1" id="KW-0479">Metal-binding</keyword>
<dbReference type="Gene3D" id="3.40.228.10">
    <property type="entry name" value="Dimethylsulfoxide Reductase, domain 2"/>
    <property type="match status" value="1"/>
</dbReference>
<keyword evidence="8" id="KW-1185">Reference proteome</keyword>
<dbReference type="GO" id="GO:0046872">
    <property type="term" value="F:metal ion binding"/>
    <property type="evidence" value="ECO:0007669"/>
    <property type="project" value="UniProtKB-KW"/>
</dbReference>
<dbReference type="Pfam" id="PF00384">
    <property type="entry name" value="Molybdopterin"/>
    <property type="match status" value="1"/>
</dbReference>
<organism evidence="7 8">
    <name type="scientific">Malaciobacter halophilus</name>
    <dbReference type="NCBI Taxonomy" id="197482"/>
    <lineage>
        <taxon>Bacteria</taxon>
        <taxon>Pseudomonadati</taxon>
        <taxon>Campylobacterota</taxon>
        <taxon>Epsilonproteobacteria</taxon>
        <taxon>Campylobacterales</taxon>
        <taxon>Arcobacteraceae</taxon>
        <taxon>Malaciobacter</taxon>
    </lineage>
</organism>
<feature type="domain" description="Molybdopterin dinucleotide-binding" evidence="6">
    <location>
        <begin position="449"/>
        <end position="554"/>
    </location>
</feature>
<sequence>MTNDLVEFSTHSDVLVLIGTNTSECHPIIAMQMLRGIERGAKMIVIDPKKTDMAKKADIFIQTPVGYNIPFLNAMINCIIEEELYDKEFVKNHSHGFEYVKEAVKEFTAKRVEEETGISEELVKQAARTYAKANAAAICYTMGMTQFIDGTSNIFSLSNLAILTGNLGKKGAGVNPLRGQNNVQGSCDMGALPNVVPNGPVTSKEVRDHIKDVWGYEISDKVGYPLTVAPEKIEEEKLKLLYVFGENPVMSDPWTEHFIHAVEHLETFIVQDIFLTETAQKADVVLPAASWAEKDGTFLNTSRRVQLIRKAVDAPNNLEPDWKVVANIAKELNLKGFDYTSAEDIWNEVREVNPRFFGGISYERIDKNDGISWPCPNLEHPGTPVLYEGNKSMLPDGKFKLVPVIYAQDKEKRAELEKEFIEKTNMPEDYPIGSGALSEKVNELYPCLFTTGRKVFHYHTGTMTRECKPLELGSDIMGATIEVSEDIARERDLDEGCYAVVENKRGKIAARVNINRDLRHGTIFTTFHYAEADGNVLANAEEKDPLSGMNPLKMTIANIKKISEKEFIEVRNQTDIQMHPSELYRAVRRQ</sequence>
<keyword evidence="2" id="KW-0560">Oxidoreductase</keyword>
<dbReference type="InterPro" id="IPR006656">
    <property type="entry name" value="Mopterin_OxRdtase"/>
</dbReference>
<dbReference type="SUPFAM" id="SSF53706">
    <property type="entry name" value="Formate dehydrogenase/DMSO reductase, domains 1-3"/>
    <property type="match status" value="1"/>
</dbReference>
<dbReference type="GO" id="GO:0003954">
    <property type="term" value="F:NADH dehydrogenase activity"/>
    <property type="evidence" value="ECO:0007669"/>
    <property type="project" value="TreeGrafter"/>
</dbReference>
<dbReference type="InterPro" id="IPR006655">
    <property type="entry name" value="Mopterin_OxRdtase_prok_CS"/>
</dbReference>
<dbReference type="Proteomes" id="UP000233248">
    <property type="component" value="Unassembled WGS sequence"/>
</dbReference>
<evidence type="ECO:0000313" key="8">
    <source>
        <dbReference type="Proteomes" id="UP000233248"/>
    </source>
</evidence>
<comment type="caution">
    <text evidence="7">The sequence shown here is derived from an EMBL/GenBank/DDBJ whole genome shotgun (WGS) entry which is preliminary data.</text>
</comment>
<dbReference type="InterPro" id="IPR009010">
    <property type="entry name" value="Asp_de-COase-like_dom_sf"/>
</dbReference>
<dbReference type="GO" id="GO:0043546">
    <property type="term" value="F:molybdopterin cofactor binding"/>
    <property type="evidence" value="ECO:0007669"/>
    <property type="project" value="InterPro"/>
</dbReference>
<keyword evidence="4" id="KW-0411">Iron-sulfur</keyword>
<name>A0A2N1J4H0_9BACT</name>
<dbReference type="EMBL" id="NXIF01000015">
    <property type="protein sequence ID" value="PKI81457.1"/>
    <property type="molecule type" value="Genomic_DNA"/>
</dbReference>
<reference evidence="7 8" key="1">
    <citation type="submission" date="2017-09" db="EMBL/GenBank/DDBJ databases">
        <title>Genomics of the genus Arcobacter.</title>
        <authorList>
            <person name="Perez-Cataluna A."/>
            <person name="Figueras M.J."/>
            <person name="Salas-Masso N."/>
        </authorList>
    </citation>
    <scope>NUCLEOTIDE SEQUENCE [LARGE SCALE GENOMIC DNA]</scope>
    <source>
        <strain evidence="7 8">DSM 18005</strain>
    </source>
</reference>
<evidence type="ECO:0000313" key="7">
    <source>
        <dbReference type="EMBL" id="PKI81457.1"/>
    </source>
</evidence>
<evidence type="ECO:0000256" key="2">
    <source>
        <dbReference type="ARBA" id="ARBA00023002"/>
    </source>
</evidence>
<accession>A0A2N1J4H0</accession>
<dbReference type="Gene3D" id="3.40.50.740">
    <property type="match status" value="1"/>
</dbReference>
<feature type="domain" description="Molybdopterin oxidoreductase" evidence="5">
    <location>
        <begin position="11"/>
        <end position="330"/>
    </location>
</feature>
<keyword evidence="3" id="KW-0408">Iron</keyword>
<evidence type="ECO:0000256" key="1">
    <source>
        <dbReference type="ARBA" id="ARBA00022723"/>
    </source>
</evidence>
<dbReference type="InterPro" id="IPR006657">
    <property type="entry name" value="MoPterin_dinucl-bd_dom"/>
</dbReference>
<dbReference type="Gene3D" id="2.40.40.20">
    <property type="match status" value="1"/>
</dbReference>
<evidence type="ECO:0000259" key="5">
    <source>
        <dbReference type="Pfam" id="PF00384"/>
    </source>
</evidence>
<dbReference type="GO" id="GO:0051536">
    <property type="term" value="F:iron-sulfur cluster binding"/>
    <property type="evidence" value="ECO:0007669"/>
    <property type="project" value="UniProtKB-KW"/>
</dbReference>
<evidence type="ECO:0000259" key="6">
    <source>
        <dbReference type="Pfam" id="PF01568"/>
    </source>
</evidence>
<protein>
    <submittedName>
        <fullName evidence="7">Formate dehydrogenase</fullName>
    </submittedName>
</protein>
<gene>
    <name evidence="7" type="ORF">CP960_04065</name>
</gene>
<dbReference type="GO" id="GO:0022904">
    <property type="term" value="P:respiratory electron transport chain"/>
    <property type="evidence" value="ECO:0007669"/>
    <property type="project" value="TreeGrafter"/>
</dbReference>
<dbReference type="PROSITE" id="PS00490">
    <property type="entry name" value="MOLYBDOPTERIN_PROK_2"/>
    <property type="match status" value="1"/>
</dbReference>
<dbReference type="AlphaFoldDB" id="A0A2N1J4H0"/>
<dbReference type="PANTHER" id="PTHR43105:SF14">
    <property type="entry name" value="FORMATE DEHYDROGENASE H"/>
    <property type="match status" value="1"/>
</dbReference>
<evidence type="ECO:0000256" key="3">
    <source>
        <dbReference type="ARBA" id="ARBA00023004"/>
    </source>
</evidence>
<dbReference type="InterPro" id="IPR050123">
    <property type="entry name" value="Prok_molybdopt-oxidoreductase"/>
</dbReference>
<dbReference type="Pfam" id="PF01568">
    <property type="entry name" value="Molydop_binding"/>
    <property type="match status" value="1"/>
</dbReference>
<dbReference type="OrthoDB" id="9757870at2"/>
<dbReference type="SUPFAM" id="SSF50692">
    <property type="entry name" value="ADC-like"/>
    <property type="match status" value="1"/>
</dbReference>
<dbReference type="GO" id="GO:0016020">
    <property type="term" value="C:membrane"/>
    <property type="evidence" value="ECO:0007669"/>
    <property type="project" value="TreeGrafter"/>
</dbReference>